<evidence type="ECO:0000256" key="1">
    <source>
        <dbReference type="ARBA" id="ARBA00022801"/>
    </source>
</evidence>
<name>A0A7X1B6D6_9BACT</name>
<dbReference type="InterPro" id="IPR049492">
    <property type="entry name" value="BD-FAE-like_dom"/>
</dbReference>
<dbReference type="RefSeq" id="WP_185659235.1">
    <property type="nucleotide sequence ID" value="NZ_CAWPOO010000006.1"/>
</dbReference>
<evidence type="ECO:0000259" key="3">
    <source>
        <dbReference type="Pfam" id="PF20434"/>
    </source>
</evidence>
<protein>
    <submittedName>
        <fullName evidence="4">Alpha/beta hydrolase</fullName>
    </submittedName>
</protein>
<accession>A0A7X1B6D6</accession>
<dbReference type="PANTHER" id="PTHR48081">
    <property type="entry name" value="AB HYDROLASE SUPERFAMILY PROTEIN C4A8.06C"/>
    <property type="match status" value="1"/>
</dbReference>
<evidence type="ECO:0000313" key="4">
    <source>
        <dbReference type="EMBL" id="MBC2605353.1"/>
    </source>
</evidence>
<keyword evidence="5" id="KW-1185">Reference proteome</keyword>
<organism evidence="4 5">
    <name type="scientific">Pelagicoccus albus</name>
    <dbReference type="NCBI Taxonomy" id="415222"/>
    <lineage>
        <taxon>Bacteria</taxon>
        <taxon>Pseudomonadati</taxon>
        <taxon>Verrucomicrobiota</taxon>
        <taxon>Opitutia</taxon>
        <taxon>Puniceicoccales</taxon>
        <taxon>Pelagicoccaceae</taxon>
        <taxon>Pelagicoccus</taxon>
    </lineage>
</organism>
<keyword evidence="2" id="KW-0732">Signal</keyword>
<evidence type="ECO:0000256" key="2">
    <source>
        <dbReference type="SAM" id="SignalP"/>
    </source>
</evidence>
<proteinExistence type="predicted"/>
<dbReference type="Pfam" id="PF20434">
    <property type="entry name" value="BD-FAE"/>
    <property type="match status" value="1"/>
</dbReference>
<dbReference type="InterPro" id="IPR029058">
    <property type="entry name" value="AB_hydrolase_fold"/>
</dbReference>
<feature type="signal peptide" evidence="2">
    <location>
        <begin position="1"/>
        <end position="17"/>
    </location>
</feature>
<feature type="domain" description="BD-FAE-like" evidence="3">
    <location>
        <begin position="64"/>
        <end position="264"/>
    </location>
</feature>
<dbReference type="GO" id="GO:0016787">
    <property type="term" value="F:hydrolase activity"/>
    <property type="evidence" value="ECO:0007669"/>
    <property type="project" value="UniProtKB-KW"/>
</dbReference>
<evidence type="ECO:0000313" key="5">
    <source>
        <dbReference type="Proteomes" id="UP000526501"/>
    </source>
</evidence>
<dbReference type="Proteomes" id="UP000526501">
    <property type="component" value="Unassembled WGS sequence"/>
</dbReference>
<comment type="caution">
    <text evidence="4">The sequence shown here is derived from an EMBL/GenBank/DDBJ whole genome shotgun (WGS) entry which is preliminary data.</text>
</comment>
<dbReference type="Gene3D" id="3.40.50.1820">
    <property type="entry name" value="alpha/beta hydrolase"/>
    <property type="match status" value="1"/>
</dbReference>
<dbReference type="AlphaFoldDB" id="A0A7X1B6D6"/>
<gene>
    <name evidence="4" type="ORF">H5P27_04770</name>
</gene>
<feature type="chain" id="PRO_5031155066" evidence="2">
    <location>
        <begin position="18"/>
        <end position="306"/>
    </location>
</feature>
<sequence length="306" mass="33694">MLRYLLPSLLFTFSCVASIPNDPNVLRLWDGPAPNHQESEQEEVITDRPSSFAISQVQIPTIEVRLPARRSATGHAVVICPGGGYARLSYNWEGVDIASALNAKGIAAIILKSRLPDDDSNIEPRLSPLLDAKRAMRLVRQNAEDWSIDPAKIGVMGFSAGGHLASTLGTQFDMGDPQAEDMTDRISSRPDFMILMYPVISMREGITHAGSRKNLLGENPSEELVEQYSNELQITENTPPTFLVHSSDDGAVPVANSILFYQSLLDHSVEAEMHLYPYGGHGFGLALGRGRLEEWSDLCIQWIKAH</sequence>
<dbReference type="PANTHER" id="PTHR48081:SF6">
    <property type="entry name" value="PEPTIDASE S9 PROLYL OLIGOPEPTIDASE CATALYTIC DOMAIN-CONTAINING PROTEIN"/>
    <property type="match status" value="1"/>
</dbReference>
<dbReference type="EMBL" id="JACHVC010000006">
    <property type="protein sequence ID" value="MBC2605353.1"/>
    <property type="molecule type" value="Genomic_DNA"/>
</dbReference>
<keyword evidence="1 4" id="KW-0378">Hydrolase</keyword>
<dbReference type="SUPFAM" id="SSF53474">
    <property type="entry name" value="alpha/beta-Hydrolases"/>
    <property type="match status" value="1"/>
</dbReference>
<reference evidence="4 5" key="1">
    <citation type="submission" date="2020-07" db="EMBL/GenBank/DDBJ databases">
        <authorList>
            <person name="Feng X."/>
        </authorList>
    </citation>
    <scope>NUCLEOTIDE SEQUENCE [LARGE SCALE GENOMIC DNA]</scope>
    <source>
        <strain evidence="4 5">JCM23202</strain>
    </source>
</reference>
<dbReference type="PROSITE" id="PS51257">
    <property type="entry name" value="PROKAR_LIPOPROTEIN"/>
    <property type="match status" value="1"/>
</dbReference>
<dbReference type="InterPro" id="IPR050300">
    <property type="entry name" value="GDXG_lipolytic_enzyme"/>
</dbReference>